<accession>A0A8C2I3K3</accession>
<dbReference type="Ensembl" id="ENSCCRT00020080994.1">
    <property type="protein sequence ID" value="ENSCCRP00020073787.1"/>
    <property type="gene ID" value="ENSCCRG00020034441.1"/>
</dbReference>
<evidence type="ECO:0000256" key="2">
    <source>
        <dbReference type="ARBA" id="ARBA00022803"/>
    </source>
</evidence>
<protein>
    <submittedName>
        <fullName evidence="3">Tetratricopeptide repeat domain 38</fullName>
    </submittedName>
</protein>
<proteinExistence type="predicted"/>
<dbReference type="AlphaFoldDB" id="A0A8C2I3K3"/>
<dbReference type="InterPro" id="IPR033891">
    <property type="entry name" value="TTC38"/>
</dbReference>
<evidence type="ECO:0000313" key="4">
    <source>
        <dbReference type="Proteomes" id="UP000694701"/>
    </source>
</evidence>
<name>A0A8C2I3K3_CYPCA</name>
<dbReference type="PANTHER" id="PTHR16263:SF4">
    <property type="entry name" value="TETRATRICOPEPTIDE REPEAT PROTEIN 38"/>
    <property type="match status" value="1"/>
</dbReference>
<dbReference type="CDD" id="cd05804">
    <property type="entry name" value="StaR_like"/>
    <property type="match status" value="1"/>
</dbReference>
<organism evidence="3 4">
    <name type="scientific">Cyprinus carpio</name>
    <name type="common">Common carp</name>
    <dbReference type="NCBI Taxonomy" id="7962"/>
    <lineage>
        <taxon>Eukaryota</taxon>
        <taxon>Metazoa</taxon>
        <taxon>Chordata</taxon>
        <taxon>Craniata</taxon>
        <taxon>Vertebrata</taxon>
        <taxon>Euteleostomi</taxon>
        <taxon>Actinopterygii</taxon>
        <taxon>Neopterygii</taxon>
        <taxon>Teleostei</taxon>
        <taxon>Ostariophysi</taxon>
        <taxon>Cypriniformes</taxon>
        <taxon>Cyprinidae</taxon>
        <taxon>Cyprininae</taxon>
        <taxon>Cyprinus</taxon>
    </lineage>
</organism>
<evidence type="ECO:0000313" key="3">
    <source>
        <dbReference type="Ensembl" id="ENSCCRP00020073787.1"/>
    </source>
</evidence>
<keyword evidence="2" id="KW-0802">TPR repeat</keyword>
<evidence type="ECO:0000256" key="1">
    <source>
        <dbReference type="ARBA" id="ARBA00022737"/>
    </source>
</evidence>
<dbReference type="PANTHER" id="PTHR16263">
    <property type="entry name" value="TETRATRICOPEPTIDE REPEAT PROTEIN 38"/>
    <property type="match status" value="1"/>
</dbReference>
<dbReference type="Proteomes" id="UP000694701">
    <property type="component" value="Unplaced"/>
</dbReference>
<reference evidence="3" key="1">
    <citation type="submission" date="2025-08" db="UniProtKB">
        <authorList>
            <consortium name="Ensembl"/>
        </authorList>
    </citation>
    <scope>IDENTIFICATION</scope>
</reference>
<keyword evidence="1" id="KW-0677">Repeat</keyword>
<sequence>MNVSSFRDCKAWKSEGLPLSTSSNEACKLYDAILSQYVSWRNNETLGGIEGCITAVKAADPDFVMGHVISTGLELVGTGSSVLRDERLASAVRRTLELANTQELTSRERNHVKAVELFSKGALHKACEVWEGILVDHPTDMLALKFAHDGFFYLGEQTQMRDSVARVLPHWKPQMPFYSYLKGMYSFGLLETRLYDEAEKMAKEMNAVEVTGNVTFETFLQVSRRSVKSGAMLDVVDSCSLLYRLELEGVSVKDRYRELLQVTQPHTEDHTLLFNDLHFLMVSLGSKETATTQRLLESLQELAKDPAENHQLQIAERVGLPMCQALLEYDQGNYSQAGELLKPIKDRVVEIGGSDAQRDVFSQLLIHAAMKSGDKEHQQFARCMLIERDAVRPNSLLTDRLIQRAHSLHV</sequence>